<dbReference type="InterPro" id="IPR003594">
    <property type="entry name" value="HATPase_dom"/>
</dbReference>
<keyword evidence="1" id="KW-0418">Kinase</keyword>
<evidence type="ECO:0000313" key="3">
    <source>
        <dbReference type="EMBL" id="MCF4145659.1"/>
    </source>
</evidence>
<dbReference type="CDD" id="cd16936">
    <property type="entry name" value="HATPase_RsbW-like"/>
    <property type="match status" value="1"/>
</dbReference>
<evidence type="ECO:0000313" key="4">
    <source>
        <dbReference type="Proteomes" id="UP001200932"/>
    </source>
</evidence>
<dbReference type="SUPFAM" id="SSF55729">
    <property type="entry name" value="Acyl-CoA N-acyltransferases (Nat)"/>
    <property type="match status" value="1"/>
</dbReference>
<keyword evidence="1" id="KW-0808">Transferase</keyword>
<dbReference type="PROSITE" id="PS51186">
    <property type="entry name" value="GNAT"/>
    <property type="match status" value="1"/>
</dbReference>
<protein>
    <submittedName>
        <fullName evidence="3">ATP-binding protein</fullName>
    </submittedName>
</protein>
<keyword evidence="1" id="KW-0723">Serine/threonine-protein kinase</keyword>
<comment type="caution">
    <text evidence="3">The sequence shown here is derived from an EMBL/GenBank/DDBJ whole genome shotgun (WGS) entry which is preliminary data.</text>
</comment>
<dbReference type="InterPro" id="IPR036890">
    <property type="entry name" value="HATPase_C_sf"/>
</dbReference>
<dbReference type="SUPFAM" id="SSF55874">
    <property type="entry name" value="ATPase domain of HSP90 chaperone/DNA topoisomerase II/histidine kinase"/>
    <property type="match status" value="1"/>
</dbReference>
<dbReference type="Pfam" id="PF00583">
    <property type="entry name" value="Acetyltransf_1"/>
    <property type="match status" value="1"/>
</dbReference>
<accession>A0ABS9EYF4</accession>
<keyword evidence="3" id="KW-0547">Nucleotide-binding</keyword>
<dbReference type="InterPro" id="IPR016181">
    <property type="entry name" value="Acyl_CoA_acyltransferase"/>
</dbReference>
<reference evidence="3 4" key="1">
    <citation type="submission" date="2022-01" db="EMBL/GenBank/DDBJ databases">
        <title>Dethiosulfovibrio faecalis sp. nov., a novel proteolytic, non-sulfur-reducing bacterium isolated from a marine aquaculture solid waste bioreactor.</title>
        <authorList>
            <person name="Grabowski S."/>
            <person name="Apolinario E."/>
            <person name="Schneider N."/>
            <person name="Marshall C.W."/>
            <person name="Sowers K.R."/>
        </authorList>
    </citation>
    <scope>NUCLEOTIDE SEQUENCE [LARGE SCALE GENOMIC DNA]</scope>
    <source>
        <strain evidence="3 4">DSM 12590</strain>
    </source>
</reference>
<dbReference type="PANTHER" id="PTHR35526:SF3">
    <property type="entry name" value="ANTI-SIGMA-F FACTOR RSBW"/>
    <property type="match status" value="1"/>
</dbReference>
<dbReference type="InterPro" id="IPR000182">
    <property type="entry name" value="GNAT_dom"/>
</dbReference>
<dbReference type="InterPro" id="IPR050267">
    <property type="entry name" value="Anti-sigma-factor_SerPK"/>
</dbReference>
<feature type="domain" description="N-acetyltransferase" evidence="2">
    <location>
        <begin position="167"/>
        <end position="332"/>
    </location>
</feature>
<name>A0ABS9EYF4_9BACT</name>
<sequence length="500" mass="55694">MAGESLRSSVSLPTDLTYLEPLEGFVRGLCRVAGCDQRDTSMVALAIEEAVSNVIQHGYDQGETDVFDVSFDVGAAGIVVEVHDKGLPFDPESFFPKEPPSEGAAPERGIGIKLMKGAMDRVEFLNLGKGGKLVRMTKYFRHRRIDSYFSDGDLVESPREESFFGPFEVRAMKPEEALEISRCAYRAYGYSYREFVYYPERIRELNESGMMKSFVAIDSRSSLVGHLALSFSDPDSVIAEMAAAFVNPSCRGQGILGMMNEMVMAEAERSGLQGLFVHAVTSHVASQRGAVKSGFMSTGILLGALFSDLNFKALAGEVRQRESAAVMYRPLCHRVDYDIWVPDRYVSIVSAIVASCGVNGKVRSSPVSLPERSSRIGEGNRSYKVGEFNFGEIRIVDFGEDSLAELQHRLREFRRDRLDVVYLYLDAEIPEAVPFAEECHRMGFVFSGYLPGELRGHDALILQYLEDTPLDLSRINLADKMGQEILEYIVAEMDEREESL</sequence>
<dbReference type="EMBL" id="JAKGUF010000017">
    <property type="protein sequence ID" value="MCF4145659.1"/>
    <property type="molecule type" value="Genomic_DNA"/>
</dbReference>
<dbReference type="Gene3D" id="3.30.565.10">
    <property type="entry name" value="Histidine kinase-like ATPase, C-terminal domain"/>
    <property type="match status" value="1"/>
</dbReference>
<gene>
    <name evidence="3" type="ORF">L2W31_10010</name>
</gene>
<dbReference type="PANTHER" id="PTHR35526">
    <property type="entry name" value="ANTI-SIGMA-F FACTOR RSBW-RELATED"/>
    <property type="match status" value="1"/>
</dbReference>
<dbReference type="Gene3D" id="3.40.630.30">
    <property type="match status" value="1"/>
</dbReference>
<organism evidence="3 4">
    <name type="scientific">Dethiosulfovibrio acidaminovorans</name>
    <dbReference type="NCBI Taxonomy" id="133535"/>
    <lineage>
        <taxon>Bacteria</taxon>
        <taxon>Thermotogati</taxon>
        <taxon>Synergistota</taxon>
        <taxon>Synergistia</taxon>
        <taxon>Synergistales</taxon>
        <taxon>Dethiosulfovibrionaceae</taxon>
        <taxon>Dethiosulfovibrio</taxon>
    </lineage>
</organism>
<evidence type="ECO:0000256" key="1">
    <source>
        <dbReference type="ARBA" id="ARBA00022527"/>
    </source>
</evidence>
<dbReference type="GO" id="GO:0005524">
    <property type="term" value="F:ATP binding"/>
    <property type="evidence" value="ECO:0007669"/>
    <property type="project" value="UniProtKB-KW"/>
</dbReference>
<dbReference type="Pfam" id="PF13581">
    <property type="entry name" value="HATPase_c_2"/>
    <property type="match status" value="1"/>
</dbReference>
<dbReference type="Proteomes" id="UP001200932">
    <property type="component" value="Unassembled WGS sequence"/>
</dbReference>
<proteinExistence type="predicted"/>
<dbReference type="RefSeq" id="WP_236097658.1">
    <property type="nucleotide sequence ID" value="NZ_JAKGUF010000017.1"/>
</dbReference>
<keyword evidence="3" id="KW-0067">ATP-binding</keyword>
<dbReference type="CDD" id="cd04301">
    <property type="entry name" value="NAT_SF"/>
    <property type="match status" value="1"/>
</dbReference>
<keyword evidence="4" id="KW-1185">Reference proteome</keyword>
<evidence type="ECO:0000259" key="2">
    <source>
        <dbReference type="PROSITE" id="PS51186"/>
    </source>
</evidence>